<accession>A0A6G1GUT7</accession>
<sequence length="79" mass="8346">MDKLKNMASSMGGGSSNTGGSSSTGNNAGKEDYVDKGLDALEKKTGYSQSRETNEKMTDGARDLYEKQTGSKVSDKISN</sequence>
<dbReference type="EMBL" id="ML977167">
    <property type="protein sequence ID" value="KAF1984540.1"/>
    <property type="molecule type" value="Genomic_DNA"/>
</dbReference>
<dbReference type="AlphaFoldDB" id="A0A6G1GUT7"/>
<dbReference type="OrthoDB" id="3050608at2759"/>
<evidence type="ECO:0000313" key="3">
    <source>
        <dbReference type="Proteomes" id="UP000800041"/>
    </source>
</evidence>
<feature type="compositionally biased region" description="Low complexity" evidence="1">
    <location>
        <begin position="18"/>
        <end position="28"/>
    </location>
</feature>
<feature type="compositionally biased region" description="Low complexity" evidence="1">
    <location>
        <begin position="1"/>
        <end position="10"/>
    </location>
</feature>
<dbReference type="Proteomes" id="UP000800041">
    <property type="component" value="Unassembled WGS sequence"/>
</dbReference>
<feature type="compositionally biased region" description="Basic and acidic residues" evidence="1">
    <location>
        <begin position="29"/>
        <end position="45"/>
    </location>
</feature>
<evidence type="ECO:0000313" key="2">
    <source>
        <dbReference type="EMBL" id="KAF1984540.1"/>
    </source>
</evidence>
<keyword evidence="3" id="KW-1185">Reference proteome</keyword>
<feature type="compositionally biased region" description="Basic and acidic residues" evidence="1">
    <location>
        <begin position="52"/>
        <end position="66"/>
    </location>
</feature>
<name>A0A6G1GUT7_9PEZI</name>
<proteinExistence type="predicted"/>
<gene>
    <name evidence="2" type="ORF">K402DRAFT_395559</name>
</gene>
<reference evidence="2" key="1">
    <citation type="journal article" date="2020" name="Stud. Mycol.">
        <title>101 Dothideomycetes genomes: a test case for predicting lifestyles and emergence of pathogens.</title>
        <authorList>
            <person name="Haridas S."/>
            <person name="Albert R."/>
            <person name="Binder M."/>
            <person name="Bloem J."/>
            <person name="Labutti K."/>
            <person name="Salamov A."/>
            <person name="Andreopoulos B."/>
            <person name="Baker S."/>
            <person name="Barry K."/>
            <person name="Bills G."/>
            <person name="Bluhm B."/>
            <person name="Cannon C."/>
            <person name="Castanera R."/>
            <person name="Culley D."/>
            <person name="Daum C."/>
            <person name="Ezra D."/>
            <person name="Gonzalez J."/>
            <person name="Henrissat B."/>
            <person name="Kuo A."/>
            <person name="Liang C."/>
            <person name="Lipzen A."/>
            <person name="Lutzoni F."/>
            <person name="Magnuson J."/>
            <person name="Mondo S."/>
            <person name="Nolan M."/>
            <person name="Ohm R."/>
            <person name="Pangilinan J."/>
            <person name="Park H.-J."/>
            <person name="Ramirez L."/>
            <person name="Alfaro M."/>
            <person name="Sun H."/>
            <person name="Tritt A."/>
            <person name="Yoshinaga Y."/>
            <person name="Zwiers L.-H."/>
            <person name="Turgeon B."/>
            <person name="Goodwin S."/>
            <person name="Spatafora J."/>
            <person name="Crous P."/>
            <person name="Grigoriev I."/>
        </authorList>
    </citation>
    <scope>NUCLEOTIDE SEQUENCE</scope>
    <source>
        <strain evidence="2">CBS 113979</strain>
    </source>
</reference>
<organism evidence="2 3">
    <name type="scientific">Aulographum hederae CBS 113979</name>
    <dbReference type="NCBI Taxonomy" id="1176131"/>
    <lineage>
        <taxon>Eukaryota</taxon>
        <taxon>Fungi</taxon>
        <taxon>Dikarya</taxon>
        <taxon>Ascomycota</taxon>
        <taxon>Pezizomycotina</taxon>
        <taxon>Dothideomycetes</taxon>
        <taxon>Pleosporomycetidae</taxon>
        <taxon>Aulographales</taxon>
        <taxon>Aulographaceae</taxon>
    </lineage>
</organism>
<evidence type="ECO:0000256" key="1">
    <source>
        <dbReference type="SAM" id="MobiDB-lite"/>
    </source>
</evidence>
<protein>
    <submittedName>
        <fullName evidence="2">Uncharacterized protein</fullName>
    </submittedName>
</protein>
<feature type="region of interest" description="Disordered" evidence="1">
    <location>
        <begin position="1"/>
        <end position="79"/>
    </location>
</feature>